<reference evidence="11 12" key="2">
    <citation type="submission" date="2025-04" db="UniProtKB">
        <authorList>
            <consortium name="RefSeq"/>
        </authorList>
    </citation>
    <scope>IDENTIFICATION</scope>
    <source>
        <tissue evidence="11 12">Leaf</tissue>
    </source>
</reference>
<evidence type="ECO:0000256" key="6">
    <source>
        <dbReference type="ARBA" id="ARBA00023242"/>
    </source>
</evidence>
<evidence type="ECO:0000256" key="4">
    <source>
        <dbReference type="ARBA" id="ARBA00022833"/>
    </source>
</evidence>
<dbReference type="InterPro" id="IPR036236">
    <property type="entry name" value="Znf_C2H2_sf"/>
</dbReference>
<dbReference type="RefSeq" id="XP_020100162.1">
    <property type="nucleotide sequence ID" value="XM_020244573.1"/>
</dbReference>
<feature type="compositionally biased region" description="Polar residues" evidence="8">
    <location>
        <begin position="163"/>
        <end position="177"/>
    </location>
</feature>
<dbReference type="GO" id="GO:0033314">
    <property type="term" value="P:mitotic DNA replication checkpoint signaling"/>
    <property type="evidence" value="ECO:0007669"/>
    <property type="project" value="TreeGrafter"/>
</dbReference>
<evidence type="ECO:0000313" key="11">
    <source>
        <dbReference type="RefSeq" id="XP_020100161.1"/>
    </source>
</evidence>
<feature type="region of interest" description="Disordered" evidence="8">
    <location>
        <begin position="76"/>
        <end position="210"/>
    </location>
</feature>
<evidence type="ECO:0000256" key="2">
    <source>
        <dbReference type="ARBA" id="ARBA00022723"/>
    </source>
</evidence>
<evidence type="ECO:0000256" key="5">
    <source>
        <dbReference type="ARBA" id="ARBA00023054"/>
    </source>
</evidence>
<evidence type="ECO:0000259" key="9">
    <source>
        <dbReference type="Pfam" id="PF12874"/>
    </source>
</evidence>
<reference evidence="10" key="1">
    <citation type="journal article" date="2015" name="Nat. Genet.">
        <title>The pineapple genome and the evolution of CAM photosynthesis.</title>
        <authorList>
            <person name="Ming R."/>
            <person name="VanBuren R."/>
            <person name="Wai C.M."/>
            <person name="Tang H."/>
            <person name="Schatz M.C."/>
            <person name="Bowers J.E."/>
            <person name="Lyons E."/>
            <person name="Wang M.L."/>
            <person name="Chen J."/>
            <person name="Biggers E."/>
            <person name="Zhang J."/>
            <person name="Huang L."/>
            <person name="Zhang L."/>
            <person name="Miao W."/>
            <person name="Zhang J."/>
            <person name="Ye Z."/>
            <person name="Miao C."/>
            <person name="Lin Z."/>
            <person name="Wang H."/>
            <person name="Zhou H."/>
            <person name="Yim W.C."/>
            <person name="Priest H.D."/>
            <person name="Zheng C."/>
            <person name="Woodhouse M."/>
            <person name="Edger P.P."/>
            <person name="Guyot R."/>
            <person name="Guo H.B."/>
            <person name="Guo H."/>
            <person name="Zheng G."/>
            <person name="Singh R."/>
            <person name="Sharma A."/>
            <person name="Min X."/>
            <person name="Zheng Y."/>
            <person name="Lee H."/>
            <person name="Gurtowski J."/>
            <person name="Sedlazeck F.J."/>
            <person name="Harkess A."/>
            <person name="McKain M.R."/>
            <person name="Liao Z."/>
            <person name="Fang J."/>
            <person name="Liu J."/>
            <person name="Zhang X."/>
            <person name="Zhang Q."/>
            <person name="Hu W."/>
            <person name="Qin Y."/>
            <person name="Wang K."/>
            <person name="Chen L.Y."/>
            <person name="Shirley N."/>
            <person name="Lin Y.R."/>
            <person name="Liu L.Y."/>
            <person name="Hernandez A.G."/>
            <person name="Wright C.L."/>
            <person name="Bulone V."/>
            <person name="Tuskan G.A."/>
            <person name="Heath K."/>
            <person name="Zee F."/>
            <person name="Moore P.H."/>
            <person name="Sunkar R."/>
            <person name="Leebens-Mack J.H."/>
            <person name="Mockler T."/>
            <person name="Bennetzen J.L."/>
            <person name="Freeling M."/>
            <person name="Sankoff D."/>
            <person name="Paterson A.H."/>
            <person name="Zhu X."/>
            <person name="Yang X."/>
            <person name="Smith J.A."/>
            <person name="Cushman J.C."/>
            <person name="Paull R.E."/>
            <person name="Yu Q."/>
        </authorList>
    </citation>
    <scope>NUCLEOTIDE SEQUENCE [LARGE SCALE GENOMIC DNA]</scope>
    <source>
        <strain evidence="10">cv. F153</strain>
    </source>
</reference>
<dbReference type="RefSeq" id="XP_020100161.1">
    <property type="nucleotide sequence ID" value="XM_020244572.1"/>
</dbReference>
<dbReference type="GO" id="GO:0008270">
    <property type="term" value="F:zinc ion binding"/>
    <property type="evidence" value="ECO:0007669"/>
    <property type="project" value="UniProtKB-KW"/>
</dbReference>
<dbReference type="InterPro" id="IPR013087">
    <property type="entry name" value="Znf_C2H2_type"/>
</dbReference>
<keyword evidence="2" id="KW-0479">Metal-binding</keyword>
<keyword evidence="10" id="KW-1185">Reference proteome</keyword>
<feature type="region of interest" description="Disordered" evidence="8">
    <location>
        <begin position="352"/>
        <end position="390"/>
    </location>
</feature>
<dbReference type="Pfam" id="PF12874">
    <property type="entry name" value="zf-met"/>
    <property type="match status" value="1"/>
</dbReference>
<sequence length="390" mass="44094">MDQKRKELFRAKLRESAQKREKRIDSPLVRYNEFDQAVCKVCNFTLKSESHWPAHQVSRKHHEAIEKLRAAAAASGVARGNSVNQEQPTEVQKTRPSSTLPADFFENKDSKKQKIDASAEERARFASSQVEPRSQEVSPSSSSLLERTHSVTKTNELAGVYTKETQGPQNRPTTKLGETSRKTDGKEAKQGRGSLPETFFDGTNRSENQNAKLLKQTAVEDVSSERMPLKNALPDGFFDKQFDQANEASSSANAVEAKQVKGALPEGFFDNKDADLRARGIKPVKIDVDDAYKEFEKEIQDNLREVDDRLEEEEIGAAEEREEYLILEQREYRENVDMVKQKLVEVKAAKIARAKQKPAVVTKELSDESSSDEGDDDDEIFSMDWRAQHL</sequence>
<dbReference type="PANTHER" id="PTHR13278:SF0">
    <property type="entry name" value="ZINC FINGER PROTEIN 830"/>
    <property type="match status" value="1"/>
</dbReference>
<dbReference type="GeneID" id="109718371"/>
<proteinExistence type="predicted"/>
<dbReference type="GO" id="GO:0005681">
    <property type="term" value="C:spliceosomal complex"/>
    <property type="evidence" value="ECO:0007669"/>
    <property type="project" value="InterPro"/>
</dbReference>
<feature type="compositionally biased region" description="Polar residues" evidence="8">
    <location>
        <begin position="84"/>
        <end position="100"/>
    </location>
</feature>
<dbReference type="GO" id="GO:0033260">
    <property type="term" value="P:nuclear DNA replication"/>
    <property type="evidence" value="ECO:0007669"/>
    <property type="project" value="TreeGrafter"/>
</dbReference>
<dbReference type="OrthoDB" id="77607at2759"/>
<feature type="domain" description="C2H2-type" evidence="9">
    <location>
        <begin position="39"/>
        <end position="61"/>
    </location>
</feature>
<evidence type="ECO:0000256" key="3">
    <source>
        <dbReference type="ARBA" id="ARBA00022771"/>
    </source>
</evidence>
<dbReference type="PANTHER" id="PTHR13278">
    <property type="entry name" value="ZINC FINGER PROTEIN 830"/>
    <property type="match status" value="1"/>
</dbReference>
<evidence type="ECO:0000256" key="8">
    <source>
        <dbReference type="SAM" id="MobiDB-lite"/>
    </source>
</evidence>
<comment type="subcellular location">
    <subcellularLocation>
        <location evidence="1">Nucleus</location>
    </subcellularLocation>
</comment>
<dbReference type="Gene3D" id="3.30.160.60">
    <property type="entry name" value="Classic Zinc Finger"/>
    <property type="match status" value="1"/>
</dbReference>
<name>A0A6P5FV29_ANACO</name>
<feature type="compositionally biased region" description="Low complexity" evidence="8">
    <location>
        <begin position="125"/>
        <end position="145"/>
    </location>
</feature>
<evidence type="ECO:0000256" key="7">
    <source>
        <dbReference type="SAM" id="Coils"/>
    </source>
</evidence>
<feature type="compositionally biased region" description="Basic and acidic residues" evidence="8">
    <location>
        <begin position="178"/>
        <end position="190"/>
    </location>
</feature>
<feature type="coiled-coil region" evidence="7">
    <location>
        <begin position="292"/>
        <end position="330"/>
    </location>
</feature>
<accession>A0A6P5FV29</accession>
<organism evidence="11">
    <name type="scientific">Ananas comosus</name>
    <name type="common">Pineapple</name>
    <name type="synonym">Ananas ananas</name>
    <dbReference type="NCBI Taxonomy" id="4615"/>
    <lineage>
        <taxon>Eukaryota</taxon>
        <taxon>Viridiplantae</taxon>
        <taxon>Streptophyta</taxon>
        <taxon>Embryophyta</taxon>
        <taxon>Tracheophyta</taxon>
        <taxon>Spermatophyta</taxon>
        <taxon>Magnoliopsida</taxon>
        <taxon>Liliopsida</taxon>
        <taxon>Poales</taxon>
        <taxon>Bromeliaceae</taxon>
        <taxon>Bromelioideae</taxon>
        <taxon>Ananas</taxon>
    </lineage>
</organism>
<evidence type="ECO:0000313" key="10">
    <source>
        <dbReference type="Proteomes" id="UP000515123"/>
    </source>
</evidence>
<dbReference type="SUPFAM" id="SSF57667">
    <property type="entry name" value="beta-beta-alpha zinc fingers"/>
    <property type="match status" value="1"/>
</dbReference>
<feature type="compositionally biased region" description="Polar residues" evidence="8">
    <location>
        <begin position="201"/>
        <end position="210"/>
    </location>
</feature>
<gene>
    <name evidence="11 12" type="primary">LOC109718371</name>
</gene>
<keyword evidence="5 7" id="KW-0175">Coiled coil</keyword>
<dbReference type="GO" id="GO:0003676">
    <property type="term" value="F:nucleic acid binding"/>
    <property type="evidence" value="ECO:0007669"/>
    <property type="project" value="InterPro"/>
</dbReference>
<dbReference type="GO" id="GO:0044773">
    <property type="term" value="P:mitotic DNA damage checkpoint signaling"/>
    <property type="evidence" value="ECO:0007669"/>
    <property type="project" value="TreeGrafter"/>
</dbReference>
<feature type="compositionally biased region" description="Acidic residues" evidence="8">
    <location>
        <begin position="367"/>
        <end position="381"/>
    </location>
</feature>
<dbReference type="Proteomes" id="UP000515123">
    <property type="component" value="Linkage group 12"/>
</dbReference>
<evidence type="ECO:0000256" key="1">
    <source>
        <dbReference type="ARBA" id="ARBA00004123"/>
    </source>
</evidence>
<dbReference type="AlphaFoldDB" id="A0A6P5FV29"/>
<keyword evidence="6" id="KW-0539">Nucleus</keyword>
<protein>
    <submittedName>
        <fullName evidence="11 12">Zinc finger protein 830 isoform X1</fullName>
    </submittedName>
</protein>
<keyword evidence="4" id="KW-0862">Zinc</keyword>
<keyword evidence="3" id="KW-0863">Zinc-finger</keyword>
<dbReference type="Gramene" id="Aco000617.1.mrna1">
    <property type="protein sequence ID" value="Aco000617.1.mrna1"/>
    <property type="gene ID" value="Aco000617.1.path1"/>
</dbReference>
<feature type="compositionally biased region" description="Basic and acidic residues" evidence="8">
    <location>
        <begin position="105"/>
        <end position="124"/>
    </location>
</feature>
<evidence type="ECO:0000313" key="12">
    <source>
        <dbReference type="RefSeq" id="XP_020100162.1"/>
    </source>
</evidence>
<dbReference type="InterPro" id="IPR040050">
    <property type="entry name" value="ZNF830-like"/>
</dbReference>